<evidence type="ECO:0000313" key="3">
    <source>
        <dbReference type="Proteomes" id="UP000003179"/>
    </source>
</evidence>
<proteinExistence type="predicted"/>
<protein>
    <submittedName>
        <fullName evidence="2">Uncharacterized protein</fullName>
    </submittedName>
</protein>
<feature type="region of interest" description="Disordered" evidence="1">
    <location>
        <begin position="20"/>
        <end position="40"/>
    </location>
</feature>
<comment type="caution">
    <text evidence="2">The sequence shown here is derived from an EMBL/GenBank/DDBJ whole genome shotgun (WGS) entry which is preliminary data.</text>
</comment>
<gene>
    <name evidence="2" type="ORF">HMPREF9607_01819</name>
</gene>
<name>A0ABN0C3W1_9ACTN</name>
<keyword evidence="3" id="KW-1185">Reference proteome</keyword>
<organism evidence="2 3">
    <name type="scientific">Cutibacterium modestum HL044PA1</name>
    <dbReference type="NCBI Taxonomy" id="765109"/>
    <lineage>
        <taxon>Bacteria</taxon>
        <taxon>Bacillati</taxon>
        <taxon>Actinomycetota</taxon>
        <taxon>Actinomycetes</taxon>
        <taxon>Propionibacteriales</taxon>
        <taxon>Propionibacteriaceae</taxon>
        <taxon>Cutibacterium</taxon>
        <taxon>Cutibacterium modestum</taxon>
    </lineage>
</organism>
<dbReference type="EMBL" id="ADZU01000030">
    <property type="protein sequence ID" value="EFS91953.1"/>
    <property type="molecule type" value="Genomic_DNA"/>
</dbReference>
<evidence type="ECO:0000256" key="1">
    <source>
        <dbReference type="SAM" id="MobiDB-lite"/>
    </source>
</evidence>
<accession>A0ABN0C3W1</accession>
<reference evidence="2" key="1">
    <citation type="submission" date="2010-08" db="EMBL/GenBank/DDBJ databases">
        <authorList>
            <person name="Weinstock G."/>
            <person name="Sodergren E."/>
            <person name="Clifton S."/>
            <person name="Fulton L."/>
            <person name="Fulton B."/>
            <person name="Courtney L."/>
            <person name="Fronick C."/>
            <person name="Harrison M."/>
            <person name="Strong C."/>
            <person name="Farmer C."/>
            <person name="Delahaunty K."/>
            <person name="Markovic C."/>
            <person name="Hall O."/>
            <person name="Minx P."/>
            <person name="Tomlinson C."/>
            <person name="Mitreva M."/>
            <person name="Hou S."/>
            <person name="Chen J."/>
            <person name="Wollam A."/>
            <person name="Pepin K.H."/>
            <person name="Johnson M."/>
            <person name="Bhonagiri V."/>
            <person name="Zhang X."/>
            <person name="Suruliraj S."/>
            <person name="Warren W."/>
            <person name="Chinwalla A."/>
            <person name="Mardis E.R."/>
            <person name="Wilson R.K."/>
        </authorList>
    </citation>
    <scope>NUCLEOTIDE SEQUENCE [LARGE SCALE GENOMIC DNA]</scope>
    <source>
        <strain evidence="2">HL044PA1</strain>
    </source>
</reference>
<dbReference type="Proteomes" id="UP000003179">
    <property type="component" value="Unassembled WGS sequence"/>
</dbReference>
<sequence length="65" mass="7900">MYETIIAWLRRWRQPVVRKTERNPRVTSSRRWSDDAPHDRHRHLARPADVQLFFTNFAPHTPQHG</sequence>
<evidence type="ECO:0000313" key="2">
    <source>
        <dbReference type="EMBL" id="EFS91953.1"/>
    </source>
</evidence>